<feature type="region of interest" description="Disordered" evidence="10">
    <location>
        <begin position="1"/>
        <end position="56"/>
    </location>
</feature>
<feature type="transmembrane region" description="Helical" evidence="11">
    <location>
        <begin position="274"/>
        <end position="297"/>
    </location>
</feature>
<keyword evidence="4 11" id="KW-0812">Transmembrane</keyword>
<dbReference type="PROSITE" id="PS50893">
    <property type="entry name" value="ABC_TRANSPORTER_2"/>
    <property type="match status" value="2"/>
</dbReference>
<dbReference type="Gene3D" id="3.40.50.300">
    <property type="entry name" value="P-loop containing nucleotide triphosphate hydrolases"/>
    <property type="match status" value="2"/>
</dbReference>
<evidence type="ECO:0000256" key="7">
    <source>
        <dbReference type="ARBA" id="ARBA00022840"/>
    </source>
</evidence>
<sequence length="1379" mass="153488">MCPNPPESLDAVPANESKKECNVSSPSISNKNEGRETAAFHNNNNDDDDNRAVRSPNPLQSASFVSKLFFSWPYPLLQLGMKRPLEDADLSEIMEVDSSAFNGAYFQRMWQREKEVSNTSSTIARLHHAFFWDFLRTLWYVQPFMALGCAARVVQAVALGFFIDSLEDNTRDNDTQVIGYAALILACGCIVLMEHHHVFFWNWRRGMQYRLSAVAAIYEKSLRLPSLSSSESKVSILNLASNDVDRFLLASLFAGHLFWAPLQSLAILATGVALMGVAFLAGFVLLLVVFVPLQFYLSRRFASLRQHIAGFTDQRVHQVKNALKGIRVIKWQAMEYAWQKRIQATRAQEMEKIIYANHLKAWNEALFFVTNIVVAMTIFFVHVIVLGKTLEPGHVFTVYSLMNILQLEMTKHVSLGVMGVSELSVSLTRLQAFFELPEWSSSAQAVTNREKDDGSHVGNADNNKEVNDATSQSSLVLSLRNVTCHWNHNFSNDLALGDPVVALHNITLDFPADSLTVILGAVGAGKSALLQCLIQELPVASGTFRRQQRHDLTMAYAAQDPWMMDGTVRDNVCMGLPYDHEFYDEVMTACALQEDLRQWPKGDFTWVGDRGVQCSGGQRARISLARALYRRAQLLILDDPLAAVDAATGFHLFQYAILKVARQHSLCVVLATHQHQHLMTTSSSSDSMDYCRCVWMKQGTIECVGTYDECMAKAYGTEIETKAVVFEAEAKQITRSKAIDDESDHLSRNKDDGDEDEIADHPSSAEEDGATKEREGDEDDMKEANVQGLVRLDTYTRYIKAMGGLWVGAFLFILFSITQGSVLVTVATFGRWAESNDQDSWDIVGLALGLTGAVVVLGIFRAFLSLNLTVKASQRLHDQMTESVLRAQISFFDTNPLGRILNRFSADVGSNDDMLPPTLFDFSVVLFIVLGALATTVTTLPFTLIAIPPLLWYFWWVRRIFVTSTRELKRLEGLARSPLFAMLNESASGIATLRSNHGAVDFFRRKFQDAHDGHTRAFFAFIAASRWLGFRMDAILFLFLCIVTILSVVCFLTGFLSIDPLILGLTLSLLLQLAGLFQWCIRQSAEVENQMVSVERVLAFGQLQSEAPLEQGKDAELLRQGWPSAGSLEYKNVTVRYRPSLPPALHGVSFKVPAGARVGIVGRTGAGKSSLVQSLFRLLEAEDGQILIDGVDIRPLGLHALRKRVSVIPQAPTLFSGCSVRENVDTEGTCSETELIQVMETCHLSHAISKLPNGLDSLVEENGANFSVGQRQLLCLARALLKRNPILVLDEATASVDRKTDQYIQEALKKFYKGTVLAVAHRLDTVIECDLILVLGQGRVLEFGAPVELLDKINGVFTQMVQDTGDRMAQELRSRALHR</sequence>
<dbReference type="InterPro" id="IPR036640">
    <property type="entry name" value="ABC1_TM_sf"/>
</dbReference>
<dbReference type="CDD" id="cd03250">
    <property type="entry name" value="ABCC_MRP_domain1"/>
    <property type="match status" value="1"/>
</dbReference>
<dbReference type="InterPro" id="IPR027417">
    <property type="entry name" value="P-loop_NTPase"/>
</dbReference>
<comment type="subcellular location">
    <subcellularLocation>
        <location evidence="1">Membrane</location>
        <topology evidence="1">Multi-pass membrane protein</topology>
    </subcellularLocation>
</comment>
<dbReference type="PROSITE" id="PS00211">
    <property type="entry name" value="ABC_TRANSPORTER_1"/>
    <property type="match status" value="2"/>
</dbReference>
<gene>
    <name evidence="14" type="ORF">FisN_3Hh014</name>
</gene>
<feature type="region of interest" description="Disordered" evidence="10">
    <location>
        <begin position="737"/>
        <end position="782"/>
    </location>
</feature>
<keyword evidence="9 11" id="KW-0472">Membrane</keyword>
<reference evidence="14 15" key="1">
    <citation type="journal article" date="2015" name="Plant Cell">
        <title>Oil accumulation by the oleaginous diatom Fistulifera solaris as revealed by the genome and transcriptome.</title>
        <authorList>
            <person name="Tanaka T."/>
            <person name="Maeda Y."/>
            <person name="Veluchamy A."/>
            <person name="Tanaka M."/>
            <person name="Abida H."/>
            <person name="Marechal E."/>
            <person name="Bowler C."/>
            <person name="Muto M."/>
            <person name="Sunaga Y."/>
            <person name="Tanaka M."/>
            <person name="Yoshino T."/>
            <person name="Taniguchi T."/>
            <person name="Fukuda Y."/>
            <person name="Nemoto M."/>
            <person name="Matsumoto M."/>
            <person name="Wong P.S."/>
            <person name="Aburatani S."/>
            <person name="Fujibuchi W."/>
        </authorList>
    </citation>
    <scope>NUCLEOTIDE SEQUENCE [LARGE SCALE GENOMIC DNA]</scope>
    <source>
        <strain evidence="14 15">JPCC DA0580</strain>
    </source>
</reference>
<dbReference type="InterPro" id="IPR044746">
    <property type="entry name" value="ABCC_6TM_D1"/>
</dbReference>
<dbReference type="GO" id="GO:0016020">
    <property type="term" value="C:membrane"/>
    <property type="evidence" value="ECO:0007669"/>
    <property type="project" value="UniProtKB-SubCell"/>
</dbReference>
<feature type="transmembrane region" description="Helical" evidence="11">
    <location>
        <begin position="805"/>
        <end position="829"/>
    </location>
</feature>
<feature type="domain" description="ABC transmembrane type-1" evidence="13">
    <location>
        <begin position="144"/>
        <end position="406"/>
    </location>
</feature>
<dbReference type="InParanoid" id="A0A1Z5KTJ4"/>
<feature type="transmembrane region" description="Helical" evidence="11">
    <location>
        <begin position="144"/>
        <end position="163"/>
    </location>
</feature>
<evidence type="ECO:0000256" key="9">
    <source>
        <dbReference type="ARBA" id="ARBA00023136"/>
    </source>
</evidence>
<dbReference type="GO" id="GO:0016887">
    <property type="term" value="F:ATP hydrolysis activity"/>
    <property type="evidence" value="ECO:0007669"/>
    <property type="project" value="InterPro"/>
</dbReference>
<evidence type="ECO:0000256" key="6">
    <source>
        <dbReference type="ARBA" id="ARBA00022741"/>
    </source>
</evidence>
<comment type="similarity">
    <text evidence="2">Belongs to the ABC transporter superfamily. ABCC family. Conjugate transporter (TC 3.A.1.208) subfamily.</text>
</comment>
<dbReference type="SMART" id="SM00382">
    <property type="entry name" value="AAA"/>
    <property type="match status" value="2"/>
</dbReference>
<dbReference type="InterPro" id="IPR011527">
    <property type="entry name" value="ABC1_TM_dom"/>
</dbReference>
<evidence type="ECO:0000313" key="14">
    <source>
        <dbReference type="EMBL" id="GAX29497.1"/>
    </source>
</evidence>
<feature type="transmembrane region" description="Helical" evidence="11">
    <location>
        <begin position="178"/>
        <end position="201"/>
    </location>
</feature>
<keyword evidence="15" id="KW-1185">Reference proteome</keyword>
<protein>
    <submittedName>
        <fullName evidence="14">ATP-binding cassette, subfamily C (CFTR/MRP), member 4</fullName>
    </submittedName>
</protein>
<dbReference type="OrthoDB" id="6500128at2759"/>
<dbReference type="InterPro" id="IPR050173">
    <property type="entry name" value="ABC_transporter_C-like"/>
</dbReference>
<keyword evidence="8 11" id="KW-1133">Transmembrane helix</keyword>
<evidence type="ECO:0000256" key="11">
    <source>
        <dbReference type="SAM" id="Phobius"/>
    </source>
</evidence>
<feature type="compositionally biased region" description="Basic and acidic residues" evidence="10">
    <location>
        <begin position="737"/>
        <end position="751"/>
    </location>
</feature>
<dbReference type="PANTHER" id="PTHR24223">
    <property type="entry name" value="ATP-BINDING CASSETTE SUB-FAMILY C"/>
    <property type="match status" value="1"/>
</dbReference>
<feature type="compositionally biased region" description="Basic and acidic residues" evidence="10">
    <location>
        <begin position="759"/>
        <end position="775"/>
    </location>
</feature>
<evidence type="ECO:0000256" key="10">
    <source>
        <dbReference type="SAM" id="MobiDB-lite"/>
    </source>
</evidence>
<comment type="caution">
    <text evidence="14">The sequence shown here is derived from an EMBL/GenBank/DDBJ whole genome shotgun (WGS) entry which is preliminary data.</text>
</comment>
<evidence type="ECO:0000259" key="13">
    <source>
        <dbReference type="PROSITE" id="PS50929"/>
    </source>
</evidence>
<feature type="domain" description="ABC transporter" evidence="12">
    <location>
        <begin position="477"/>
        <end position="723"/>
    </location>
</feature>
<dbReference type="PROSITE" id="PS50929">
    <property type="entry name" value="ABC_TM1F"/>
    <property type="match status" value="2"/>
</dbReference>
<evidence type="ECO:0000256" key="1">
    <source>
        <dbReference type="ARBA" id="ARBA00004141"/>
    </source>
</evidence>
<feature type="region of interest" description="Disordered" evidence="10">
    <location>
        <begin position="445"/>
        <end position="468"/>
    </location>
</feature>
<dbReference type="EMBL" id="BDSP01000290">
    <property type="protein sequence ID" value="GAX29497.1"/>
    <property type="molecule type" value="Genomic_DNA"/>
</dbReference>
<evidence type="ECO:0000256" key="4">
    <source>
        <dbReference type="ARBA" id="ARBA00022692"/>
    </source>
</evidence>
<feature type="transmembrane region" description="Helical" evidence="11">
    <location>
        <begin position="365"/>
        <end position="387"/>
    </location>
</feature>
<feature type="transmembrane region" description="Helical" evidence="11">
    <location>
        <begin position="247"/>
        <end position="268"/>
    </location>
</feature>
<feature type="compositionally biased region" description="Polar residues" evidence="10">
    <location>
        <begin position="22"/>
        <end position="31"/>
    </location>
</feature>
<evidence type="ECO:0000256" key="8">
    <source>
        <dbReference type="ARBA" id="ARBA00022989"/>
    </source>
</evidence>
<dbReference type="GO" id="GO:0140359">
    <property type="term" value="F:ABC-type transporter activity"/>
    <property type="evidence" value="ECO:0007669"/>
    <property type="project" value="InterPro"/>
</dbReference>
<keyword evidence="5" id="KW-0677">Repeat</keyword>
<dbReference type="InterPro" id="IPR017871">
    <property type="entry name" value="ABC_transporter-like_CS"/>
</dbReference>
<evidence type="ECO:0000259" key="12">
    <source>
        <dbReference type="PROSITE" id="PS50893"/>
    </source>
</evidence>
<dbReference type="InterPro" id="IPR003593">
    <property type="entry name" value="AAA+_ATPase"/>
</dbReference>
<dbReference type="FunFam" id="3.40.50.300:FF:000163">
    <property type="entry name" value="Multidrug resistance-associated protein member 4"/>
    <property type="match status" value="1"/>
</dbReference>
<evidence type="ECO:0000256" key="2">
    <source>
        <dbReference type="ARBA" id="ARBA00009726"/>
    </source>
</evidence>
<feature type="domain" description="ABC transmembrane type-1" evidence="13">
    <location>
        <begin position="809"/>
        <end position="1089"/>
    </location>
</feature>
<dbReference type="GO" id="GO:0005524">
    <property type="term" value="F:ATP binding"/>
    <property type="evidence" value="ECO:0007669"/>
    <property type="project" value="UniProtKB-KW"/>
</dbReference>
<dbReference type="Gene3D" id="1.20.1560.10">
    <property type="entry name" value="ABC transporter type 1, transmembrane domain"/>
    <property type="match status" value="2"/>
</dbReference>
<dbReference type="CDD" id="cd03244">
    <property type="entry name" value="ABCC_MRP_domain2"/>
    <property type="match status" value="1"/>
</dbReference>
<evidence type="ECO:0000313" key="15">
    <source>
        <dbReference type="Proteomes" id="UP000198406"/>
    </source>
</evidence>
<accession>A0A1Z5KTJ4</accession>
<dbReference type="PANTHER" id="PTHR24223:SF456">
    <property type="entry name" value="MULTIDRUG RESISTANCE-ASSOCIATED PROTEIN LETHAL(2)03659"/>
    <property type="match status" value="1"/>
</dbReference>
<dbReference type="FunFam" id="1.20.1560.10:FF:000013">
    <property type="entry name" value="ABC transporter C family member 2"/>
    <property type="match status" value="1"/>
</dbReference>
<keyword evidence="3" id="KW-0813">Transport</keyword>
<dbReference type="SUPFAM" id="SSF90123">
    <property type="entry name" value="ABC transporter transmembrane region"/>
    <property type="match status" value="2"/>
</dbReference>
<feature type="transmembrane region" description="Helical" evidence="11">
    <location>
        <begin position="1034"/>
        <end position="1055"/>
    </location>
</feature>
<name>A0A1Z5KTJ4_FISSO</name>
<evidence type="ECO:0000256" key="3">
    <source>
        <dbReference type="ARBA" id="ARBA00022448"/>
    </source>
</evidence>
<proteinExistence type="inferred from homology"/>
<feature type="transmembrane region" description="Helical" evidence="11">
    <location>
        <begin position="924"/>
        <end position="956"/>
    </location>
</feature>
<evidence type="ECO:0000256" key="5">
    <source>
        <dbReference type="ARBA" id="ARBA00022737"/>
    </source>
</evidence>
<keyword evidence="7 14" id="KW-0067">ATP-binding</keyword>
<keyword evidence="6" id="KW-0547">Nucleotide-binding</keyword>
<dbReference type="Proteomes" id="UP000198406">
    <property type="component" value="Unassembled WGS sequence"/>
</dbReference>
<feature type="domain" description="ABC transporter" evidence="12">
    <location>
        <begin position="1128"/>
        <end position="1362"/>
    </location>
</feature>
<dbReference type="CDD" id="cd18579">
    <property type="entry name" value="ABC_6TM_ABCC_D1"/>
    <property type="match status" value="1"/>
</dbReference>
<dbReference type="Pfam" id="PF00005">
    <property type="entry name" value="ABC_tran"/>
    <property type="match status" value="2"/>
</dbReference>
<dbReference type="InterPro" id="IPR003439">
    <property type="entry name" value="ABC_transporter-like_ATP-bd"/>
</dbReference>
<feature type="transmembrane region" description="Helical" evidence="11">
    <location>
        <begin position="841"/>
        <end position="864"/>
    </location>
</feature>
<organism evidence="14 15">
    <name type="scientific">Fistulifera solaris</name>
    <name type="common">Oleaginous diatom</name>
    <dbReference type="NCBI Taxonomy" id="1519565"/>
    <lineage>
        <taxon>Eukaryota</taxon>
        <taxon>Sar</taxon>
        <taxon>Stramenopiles</taxon>
        <taxon>Ochrophyta</taxon>
        <taxon>Bacillariophyta</taxon>
        <taxon>Bacillariophyceae</taxon>
        <taxon>Bacillariophycidae</taxon>
        <taxon>Naviculales</taxon>
        <taxon>Naviculaceae</taxon>
        <taxon>Fistulifera</taxon>
    </lineage>
</organism>
<dbReference type="Pfam" id="PF00664">
    <property type="entry name" value="ABC_membrane"/>
    <property type="match status" value="2"/>
</dbReference>
<dbReference type="SUPFAM" id="SSF52540">
    <property type="entry name" value="P-loop containing nucleoside triphosphate hydrolases"/>
    <property type="match status" value="2"/>
</dbReference>